<dbReference type="InterPro" id="IPR012945">
    <property type="entry name" value="Tubulin-bd_cofactor_C_dom"/>
</dbReference>
<name>A0A1I7VUC3_LOALO</name>
<organism evidence="4 5">
    <name type="scientific">Loa loa</name>
    <name type="common">Eye worm</name>
    <name type="synonym">Filaria loa</name>
    <dbReference type="NCBI Taxonomy" id="7209"/>
    <lineage>
        <taxon>Eukaryota</taxon>
        <taxon>Metazoa</taxon>
        <taxon>Ecdysozoa</taxon>
        <taxon>Nematoda</taxon>
        <taxon>Chromadorea</taxon>
        <taxon>Rhabditida</taxon>
        <taxon>Spirurina</taxon>
        <taxon>Spiruromorpha</taxon>
        <taxon>Filarioidea</taxon>
        <taxon>Onchocercidae</taxon>
        <taxon>Loa</taxon>
    </lineage>
</organism>
<evidence type="ECO:0000256" key="2">
    <source>
        <dbReference type="ARBA" id="ARBA00023186"/>
    </source>
</evidence>
<dbReference type="InterPro" id="IPR017901">
    <property type="entry name" value="C-CAP_CF_C-like"/>
</dbReference>
<dbReference type="GO" id="GO:0007021">
    <property type="term" value="P:tubulin complex assembly"/>
    <property type="evidence" value="ECO:0007669"/>
    <property type="project" value="TreeGrafter"/>
</dbReference>
<dbReference type="eggNOG" id="KOG2512">
    <property type="taxonomic scope" value="Eukaryota"/>
</dbReference>
<dbReference type="InterPro" id="IPR006599">
    <property type="entry name" value="CARP_motif"/>
</dbReference>
<dbReference type="OrthoDB" id="194775at2759"/>
<protein>
    <submittedName>
        <fullName evidence="5">Tubulin-folding cofactor C</fullName>
    </submittedName>
</protein>
<dbReference type="STRING" id="7209.A0A1I7VUC3"/>
<evidence type="ECO:0000259" key="3">
    <source>
        <dbReference type="PROSITE" id="PS51329"/>
    </source>
</evidence>
<dbReference type="InterPro" id="IPR027684">
    <property type="entry name" value="TBCC"/>
</dbReference>
<dbReference type="Gene3D" id="2.160.20.70">
    <property type="match status" value="1"/>
</dbReference>
<dbReference type="PANTHER" id="PTHR15139:SF0">
    <property type="entry name" value="TUBULIN-SPECIFIC CHAPERONE C"/>
    <property type="match status" value="1"/>
</dbReference>
<evidence type="ECO:0000256" key="1">
    <source>
        <dbReference type="ARBA" id="ARBA00008848"/>
    </source>
</evidence>
<dbReference type="GO" id="GO:0007023">
    <property type="term" value="P:post-chaperonin tubulin folding pathway"/>
    <property type="evidence" value="ECO:0007669"/>
    <property type="project" value="InterPro"/>
</dbReference>
<dbReference type="InterPro" id="IPR016098">
    <property type="entry name" value="CAP/MinC_C"/>
</dbReference>
<evidence type="ECO:0000313" key="5">
    <source>
        <dbReference type="WBParaSite" id="EN70_6386"/>
    </source>
</evidence>
<keyword evidence="2" id="KW-0143">Chaperone</keyword>
<sequence>MESEISIGNLESTDLVSERRQRMLARLEARHTRDTVAMKKLSADTADFDKLLAKATRVVNSSELNTEPELLHELETALTLIPPGRQSLRLKQALNMLRSRMQEQIGLGHQQSVFSFSTRKENAAESKVQKAAIVKCSPLGPTQAIAQSLMRKSITVTAEHGKELVVEGDDGEEVMIDNVTSSVIRVPFKASAVHMKSVKHSTLIFAPIKTSLLIRDCENLTVAVAAQQVRIHDSHQIRLYIEVRGALIIEDCDGIEVAPYNVIGFQQDVQNNKWCNVQDFSWLSSEEHSPNWKIMKENTTKCFTL</sequence>
<accession>A0A1I7VUC3</accession>
<dbReference type="WBParaSite" id="EN70_6386">
    <property type="protein sequence ID" value="EN70_6386"/>
    <property type="gene ID" value="EN70_6386"/>
</dbReference>
<dbReference type="PANTHER" id="PTHR15139">
    <property type="entry name" value="TUBULIN FOLDING COFACTOR C"/>
    <property type="match status" value="1"/>
</dbReference>
<proteinExistence type="inferred from homology"/>
<reference evidence="4" key="1">
    <citation type="submission" date="2012-04" db="EMBL/GenBank/DDBJ databases">
        <title>The Genome Sequence of Loa loa.</title>
        <authorList>
            <consortium name="The Broad Institute Genome Sequencing Platform"/>
            <consortium name="Broad Institute Genome Sequencing Center for Infectious Disease"/>
            <person name="Nutman T.B."/>
            <person name="Fink D.L."/>
            <person name="Russ C."/>
            <person name="Young S."/>
            <person name="Zeng Q."/>
            <person name="Gargeya S."/>
            <person name="Alvarado L."/>
            <person name="Berlin A."/>
            <person name="Chapman S.B."/>
            <person name="Chen Z."/>
            <person name="Freedman E."/>
            <person name="Gellesch M."/>
            <person name="Goldberg J."/>
            <person name="Griggs A."/>
            <person name="Gujja S."/>
            <person name="Heilman E.R."/>
            <person name="Heiman D."/>
            <person name="Howarth C."/>
            <person name="Mehta T."/>
            <person name="Neiman D."/>
            <person name="Pearson M."/>
            <person name="Roberts A."/>
            <person name="Saif S."/>
            <person name="Shea T."/>
            <person name="Shenoy N."/>
            <person name="Sisk P."/>
            <person name="Stolte C."/>
            <person name="Sykes S."/>
            <person name="White J."/>
            <person name="Yandava C."/>
            <person name="Haas B."/>
            <person name="Henn M.R."/>
            <person name="Nusbaum C."/>
            <person name="Birren B."/>
        </authorList>
    </citation>
    <scope>NUCLEOTIDE SEQUENCE [LARGE SCALE GENOMIC DNA]</scope>
</reference>
<dbReference type="PROSITE" id="PS51329">
    <property type="entry name" value="C_CAP_COFACTOR_C"/>
    <property type="match status" value="1"/>
</dbReference>
<dbReference type="AlphaFoldDB" id="A0A1I7VUC3"/>
<evidence type="ECO:0000313" key="4">
    <source>
        <dbReference type="Proteomes" id="UP000095285"/>
    </source>
</evidence>
<dbReference type="Proteomes" id="UP000095285">
    <property type="component" value="Unassembled WGS sequence"/>
</dbReference>
<dbReference type="Pfam" id="PF07986">
    <property type="entry name" value="TBCC"/>
    <property type="match status" value="1"/>
</dbReference>
<reference evidence="5" key="2">
    <citation type="submission" date="2016-11" db="UniProtKB">
        <authorList>
            <consortium name="WormBaseParasite"/>
        </authorList>
    </citation>
    <scope>IDENTIFICATION</scope>
</reference>
<dbReference type="SMART" id="SM00673">
    <property type="entry name" value="CARP"/>
    <property type="match status" value="1"/>
</dbReference>
<gene>
    <name evidence="5" type="primary">LOAG_06411</name>
</gene>
<feature type="domain" description="C-CAP/cofactor C-like" evidence="3">
    <location>
        <begin position="141"/>
        <end position="282"/>
    </location>
</feature>
<comment type="similarity">
    <text evidence="1">Belongs to the TBCC family.</text>
</comment>
<dbReference type="GO" id="GO:0005737">
    <property type="term" value="C:cytoplasm"/>
    <property type="evidence" value="ECO:0007669"/>
    <property type="project" value="TreeGrafter"/>
</dbReference>
<keyword evidence="4" id="KW-1185">Reference proteome</keyword>